<keyword evidence="5" id="KW-0645">Protease</keyword>
<dbReference type="Pfam" id="PF05577">
    <property type="entry name" value="Peptidase_S28"/>
    <property type="match status" value="1"/>
</dbReference>
<evidence type="ECO:0000256" key="3">
    <source>
        <dbReference type="ARBA" id="ARBA00011738"/>
    </source>
</evidence>
<dbReference type="SUPFAM" id="SSF53474">
    <property type="entry name" value="alpha/beta-Hydrolases"/>
    <property type="match status" value="1"/>
</dbReference>
<evidence type="ECO:0000256" key="21">
    <source>
        <dbReference type="SAM" id="SignalP"/>
    </source>
</evidence>
<dbReference type="SMART" id="SM00220">
    <property type="entry name" value="S_TKc"/>
    <property type="match status" value="1"/>
</dbReference>
<evidence type="ECO:0000256" key="1">
    <source>
        <dbReference type="ARBA" id="ARBA00004371"/>
    </source>
</evidence>
<keyword evidence="11" id="KW-1015">Disulfide bond</keyword>
<evidence type="ECO:0000256" key="18">
    <source>
        <dbReference type="ARBA" id="ARBA00076475"/>
    </source>
</evidence>
<evidence type="ECO:0000256" key="9">
    <source>
        <dbReference type="ARBA" id="ARBA00022840"/>
    </source>
</evidence>
<proteinExistence type="inferred from homology"/>
<feature type="binding site" evidence="20">
    <location>
        <position position="540"/>
    </location>
    <ligand>
        <name>ATP</name>
        <dbReference type="ChEBI" id="CHEBI:30616"/>
    </ligand>
</feature>
<evidence type="ECO:0000256" key="4">
    <source>
        <dbReference type="ARBA" id="ARBA00022645"/>
    </source>
</evidence>
<evidence type="ECO:0000256" key="6">
    <source>
        <dbReference type="ARBA" id="ARBA00022729"/>
    </source>
</evidence>
<comment type="subunit">
    <text evidence="3">Homodimer.</text>
</comment>
<gene>
    <name evidence="23" type="ORF">RN001_015623</name>
</gene>
<keyword evidence="12" id="KW-0325">Glycoprotein</keyword>
<evidence type="ECO:0000256" key="13">
    <source>
        <dbReference type="ARBA" id="ARBA00023228"/>
    </source>
</evidence>
<evidence type="ECO:0000256" key="15">
    <source>
        <dbReference type="ARBA" id="ARBA00059701"/>
    </source>
</evidence>
<evidence type="ECO:0000256" key="16">
    <source>
        <dbReference type="ARBA" id="ARBA00066456"/>
    </source>
</evidence>
<evidence type="ECO:0000256" key="20">
    <source>
        <dbReference type="PROSITE-ProRule" id="PRU10141"/>
    </source>
</evidence>
<keyword evidence="10" id="KW-0865">Zymogen</keyword>
<dbReference type="Gene3D" id="3.30.200.20">
    <property type="entry name" value="Phosphorylase Kinase, domain 1"/>
    <property type="match status" value="1"/>
</dbReference>
<feature type="signal peptide" evidence="21">
    <location>
        <begin position="1"/>
        <end position="21"/>
    </location>
</feature>
<evidence type="ECO:0000256" key="14">
    <source>
        <dbReference type="ARBA" id="ARBA00052013"/>
    </source>
</evidence>
<dbReference type="GO" id="GO:0005524">
    <property type="term" value="F:ATP binding"/>
    <property type="evidence" value="ECO:0007669"/>
    <property type="project" value="UniProtKB-UniRule"/>
</dbReference>
<comment type="subcellular location">
    <subcellularLocation>
        <location evidence="1">Lysosome</location>
    </subcellularLocation>
</comment>
<dbReference type="InterPro" id="IPR029058">
    <property type="entry name" value="AB_hydrolase_fold"/>
</dbReference>
<dbReference type="Pfam" id="PF00069">
    <property type="entry name" value="Pkinase"/>
    <property type="match status" value="2"/>
</dbReference>
<dbReference type="InterPro" id="IPR008271">
    <property type="entry name" value="Ser/Thr_kinase_AS"/>
</dbReference>
<evidence type="ECO:0000256" key="2">
    <source>
        <dbReference type="ARBA" id="ARBA00011079"/>
    </source>
</evidence>
<reference evidence="24" key="1">
    <citation type="submission" date="2023-01" db="EMBL/GenBank/DDBJ databases">
        <title>Key to firefly adult light organ development and bioluminescence: homeobox transcription factors regulate luciferase expression and transportation to peroxisome.</title>
        <authorList>
            <person name="Fu X."/>
        </authorList>
    </citation>
    <scope>NUCLEOTIDE SEQUENCE [LARGE SCALE GENOMIC DNA]</scope>
</reference>
<comment type="caution">
    <text evidence="23">The sequence shown here is derived from an EMBL/GenBank/DDBJ whole genome shotgun (WGS) entry which is preliminary data.</text>
</comment>
<sequence length="901" mass="103264">MKPHISNVFILFLIYTPFTLGRYLYEVNYLDVPIDHFSFTNNDTFKLKYLVNDSYWNNDGPIFFYTGNEGDIDKFAQNTGFMWEIAPSFRALLIFAEHRYYGESMPYGNKSFSDPQHLGYLHSAQALADFVYVIEHIQTINQYFTNAYKNPVIAFGGSYGGMLSAWLRMKYPASVIGAVASSAPILQFQTPCEIFNKIVTSVFQISLDGCSHIIKRTWPALREVTSTPDGREWITQNWKLCQPLQENDIPLLIGWLQEVYSNMAMVNYPYATNFLANLPGYPIKKFCRKLPQNIVQSKPLVESLGKALSIYTNYTKDTKCLNISESTDPSIGVNGWDFQACTEMIMPMCSTKYEMFEVDHWNFTKYSKDCYNKWKVHITQSNLPILEYGGKNLHGASNIVFTNGLLDPWSGGGVLQNISNSVIAVIMPEAAHHLDLRASNSEDPLSVIEARSFIQKMVRSLNLCQYHPLYDTDRLLDIVRNDYNKLTENIDKYCRGGYMPIESKQIIRYNLEIVRKLGWGHFSTVWMAKNLTTDSFVAVKIIQSSPKYRMVSFKEISLLEHVKTTDPSHPGHKRIIFFYEYFFANSINGVHLCLTFELMGPSLLDLLVQSNHCGLEQPGVKKIITQVLLGLTYLHHTCQIIHTDLKPENILIKITNSYLNELIDCVNSFEARGLKKPKSYVTALEWNQNKNLFVEPEESEIFSILKKRVQSCPSKTEKPEFLKPVMAKFRKPLNMPLLVDPNIQVKIADLGNSCWESKRILPIQTEQYRALEVIIGADYSYPADIWSVACITFELCTGAFLFEPYTEENLYCIEYHLALIWKLLGGIPLNIARSGSRSSALINLDSENISFQKIGDILKEIYKWNDFNANSLEEFLESLLNPIPRIRPDAFDALNLKWLNN</sequence>
<feature type="chain" id="PRO_5042992846" description="Lysosomal Pro-X carboxypeptidase" evidence="21">
    <location>
        <begin position="22"/>
        <end position="901"/>
    </location>
</feature>
<name>A0AAN7SAZ4_9COLE</name>
<dbReference type="EC" id="3.4.16.2" evidence="16"/>
<keyword evidence="9 20" id="KW-0067">ATP-binding</keyword>
<evidence type="ECO:0000313" key="23">
    <source>
        <dbReference type="EMBL" id="KAK4871499.1"/>
    </source>
</evidence>
<evidence type="ECO:0000313" key="24">
    <source>
        <dbReference type="Proteomes" id="UP001353858"/>
    </source>
</evidence>
<dbReference type="Gene3D" id="3.40.50.1820">
    <property type="entry name" value="alpha/beta hydrolase"/>
    <property type="match status" value="1"/>
</dbReference>
<dbReference type="SUPFAM" id="SSF56112">
    <property type="entry name" value="Protein kinase-like (PK-like)"/>
    <property type="match status" value="1"/>
</dbReference>
<dbReference type="PANTHER" id="PTHR11010:SF38">
    <property type="entry name" value="LYSOSOMAL PRO-X CARBOXYPEPTIDASE"/>
    <property type="match status" value="1"/>
</dbReference>
<comment type="catalytic activity">
    <reaction evidence="14">
        <text>Cleavage of a -Pro-|-Xaa bond to release a C-terminal amino acid.</text>
        <dbReference type="EC" id="3.4.16.2"/>
    </reaction>
</comment>
<dbReference type="InterPro" id="IPR000719">
    <property type="entry name" value="Prot_kinase_dom"/>
</dbReference>
<dbReference type="PANTHER" id="PTHR11010">
    <property type="entry name" value="PROTEASE S28 PRO-X CARBOXYPEPTIDASE-RELATED"/>
    <property type="match status" value="1"/>
</dbReference>
<keyword evidence="4" id="KW-0121">Carboxypeptidase</keyword>
<evidence type="ECO:0000256" key="10">
    <source>
        <dbReference type="ARBA" id="ARBA00023145"/>
    </source>
</evidence>
<evidence type="ECO:0000256" key="12">
    <source>
        <dbReference type="ARBA" id="ARBA00023180"/>
    </source>
</evidence>
<keyword evidence="13" id="KW-0458">Lysosome</keyword>
<dbReference type="PROSITE" id="PS50011">
    <property type="entry name" value="PROTEIN_KINASE_DOM"/>
    <property type="match status" value="1"/>
</dbReference>
<dbReference type="InterPro" id="IPR008758">
    <property type="entry name" value="Peptidase_S28"/>
</dbReference>
<keyword evidence="6 21" id="KW-0732">Signal</keyword>
<evidence type="ECO:0000256" key="7">
    <source>
        <dbReference type="ARBA" id="ARBA00022741"/>
    </source>
</evidence>
<dbReference type="GO" id="GO:0008239">
    <property type="term" value="F:dipeptidyl-peptidase activity"/>
    <property type="evidence" value="ECO:0007669"/>
    <property type="project" value="TreeGrafter"/>
</dbReference>
<evidence type="ECO:0000256" key="11">
    <source>
        <dbReference type="ARBA" id="ARBA00023157"/>
    </source>
</evidence>
<dbReference type="GO" id="GO:0004185">
    <property type="term" value="F:serine-type carboxypeptidase activity"/>
    <property type="evidence" value="ECO:0007669"/>
    <property type="project" value="UniProtKB-EC"/>
</dbReference>
<dbReference type="GO" id="GO:0006508">
    <property type="term" value="P:proteolysis"/>
    <property type="evidence" value="ECO:0007669"/>
    <property type="project" value="UniProtKB-KW"/>
</dbReference>
<evidence type="ECO:0000256" key="8">
    <source>
        <dbReference type="ARBA" id="ARBA00022801"/>
    </source>
</evidence>
<organism evidence="23 24">
    <name type="scientific">Aquatica leii</name>
    <dbReference type="NCBI Taxonomy" id="1421715"/>
    <lineage>
        <taxon>Eukaryota</taxon>
        <taxon>Metazoa</taxon>
        <taxon>Ecdysozoa</taxon>
        <taxon>Arthropoda</taxon>
        <taxon>Hexapoda</taxon>
        <taxon>Insecta</taxon>
        <taxon>Pterygota</taxon>
        <taxon>Neoptera</taxon>
        <taxon>Endopterygota</taxon>
        <taxon>Coleoptera</taxon>
        <taxon>Polyphaga</taxon>
        <taxon>Elateriformia</taxon>
        <taxon>Elateroidea</taxon>
        <taxon>Lampyridae</taxon>
        <taxon>Luciolinae</taxon>
        <taxon>Aquatica</taxon>
    </lineage>
</organism>
<keyword evidence="7 20" id="KW-0547">Nucleotide-binding</keyword>
<dbReference type="PROSITE" id="PS00107">
    <property type="entry name" value="PROTEIN_KINASE_ATP"/>
    <property type="match status" value="1"/>
</dbReference>
<dbReference type="PROSITE" id="PS00108">
    <property type="entry name" value="PROTEIN_KINASE_ST"/>
    <property type="match status" value="1"/>
</dbReference>
<keyword evidence="8" id="KW-0378">Hydrolase</keyword>
<dbReference type="InterPro" id="IPR017441">
    <property type="entry name" value="Protein_kinase_ATP_BS"/>
</dbReference>
<evidence type="ECO:0000259" key="22">
    <source>
        <dbReference type="PROSITE" id="PS50011"/>
    </source>
</evidence>
<dbReference type="InterPro" id="IPR011009">
    <property type="entry name" value="Kinase-like_dom_sf"/>
</dbReference>
<dbReference type="Proteomes" id="UP001353858">
    <property type="component" value="Unassembled WGS sequence"/>
</dbReference>
<comment type="similarity">
    <text evidence="2">Belongs to the peptidase S28 family.</text>
</comment>
<evidence type="ECO:0000256" key="19">
    <source>
        <dbReference type="ARBA" id="ARBA00076608"/>
    </source>
</evidence>
<dbReference type="EMBL" id="JARPUR010000008">
    <property type="protein sequence ID" value="KAK4871499.1"/>
    <property type="molecule type" value="Genomic_DNA"/>
</dbReference>
<dbReference type="InterPro" id="IPR042269">
    <property type="entry name" value="Ser_carbopepase_S28_SKS"/>
</dbReference>
<comment type="function">
    <text evidence="15">Cleaves C-terminal amino acids linked to proline in peptides such as angiotensin II, III and des-Arg9-bradykinin. This cleavage occurs at acidic pH, but enzymatic activity is retained with some substrates at neutral pH.</text>
</comment>
<dbReference type="FunFam" id="1.20.120.980:FF:000002">
    <property type="entry name" value="lysosomal Pro-X carboxypeptidase"/>
    <property type="match status" value="1"/>
</dbReference>
<dbReference type="Gene3D" id="1.20.120.980">
    <property type="entry name" value="Serine carboxypeptidase S28, SKS domain"/>
    <property type="match status" value="1"/>
</dbReference>
<dbReference type="Gene3D" id="1.10.510.10">
    <property type="entry name" value="Transferase(Phosphotransferase) domain 1"/>
    <property type="match status" value="1"/>
</dbReference>
<protein>
    <recommendedName>
        <fullName evidence="17">Lysosomal Pro-X carboxypeptidase</fullName>
        <ecNumber evidence="16">3.4.16.2</ecNumber>
    </recommendedName>
    <alternativeName>
        <fullName evidence="19">Proline carboxypeptidase</fullName>
    </alternativeName>
    <alternativeName>
        <fullName evidence="18">Prolylcarboxypeptidase</fullName>
    </alternativeName>
</protein>
<evidence type="ECO:0000256" key="5">
    <source>
        <dbReference type="ARBA" id="ARBA00022670"/>
    </source>
</evidence>
<dbReference type="AlphaFoldDB" id="A0AAN7SAZ4"/>
<dbReference type="GO" id="GO:0004672">
    <property type="term" value="F:protein kinase activity"/>
    <property type="evidence" value="ECO:0007669"/>
    <property type="project" value="InterPro"/>
</dbReference>
<dbReference type="GO" id="GO:0005764">
    <property type="term" value="C:lysosome"/>
    <property type="evidence" value="ECO:0007669"/>
    <property type="project" value="UniProtKB-SubCell"/>
</dbReference>
<evidence type="ECO:0000256" key="17">
    <source>
        <dbReference type="ARBA" id="ARBA00073691"/>
    </source>
</evidence>
<feature type="domain" description="Protein kinase" evidence="22">
    <location>
        <begin position="511"/>
        <end position="899"/>
    </location>
</feature>
<keyword evidence="24" id="KW-1185">Reference proteome</keyword>
<accession>A0AAN7SAZ4</accession>